<evidence type="ECO:0000313" key="4">
    <source>
        <dbReference type="Proteomes" id="UP000294558"/>
    </source>
</evidence>
<dbReference type="GO" id="GO:0008270">
    <property type="term" value="F:zinc ion binding"/>
    <property type="evidence" value="ECO:0007669"/>
    <property type="project" value="InterPro"/>
</dbReference>
<dbReference type="GO" id="GO:0003676">
    <property type="term" value="F:nucleic acid binding"/>
    <property type="evidence" value="ECO:0007669"/>
    <property type="project" value="InterPro"/>
</dbReference>
<protein>
    <submittedName>
        <fullName evidence="3">HNH endonuclease</fullName>
    </submittedName>
</protein>
<dbReference type="CDD" id="cd00085">
    <property type="entry name" value="HNHc"/>
    <property type="match status" value="1"/>
</dbReference>
<dbReference type="Pfam" id="PF01844">
    <property type="entry name" value="HNH"/>
    <property type="match status" value="1"/>
</dbReference>
<evidence type="ECO:0000259" key="2">
    <source>
        <dbReference type="SMART" id="SM00507"/>
    </source>
</evidence>
<dbReference type="InterPro" id="IPR002711">
    <property type="entry name" value="HNH"/>
</dbReference>
<accession>A0A4R7I0N8</accession>
<feature type="domain" description="HNH nuclease" evidence="2">
    <location>
        <begin position="290"/>
        <end position="341"/>
    </location>
</feature>
<dbReference type="AlphaFoldDB" id="A0A4R7I0N8"/>
<organism evidence="3 4">
    <name type="scientific">Ilumatobacter fluminis</name>
    <dbReference type="NCBI Taxonomy" id="467091"/>
    <lineage>
        <taxon>Bacteria</taxon>
        <taxon>Bacillati</taxon>
        <taxon>Actinomycetota</taxon>
        <taxon>Acidimicrobiia</taxon>
        <taxon>Acidimicrobiales</taxon>
        <taxon>Ilumatobacteraceae</taxon>
        <taxon>Ilumatobacter</taxon>
    </lineage>
</organism>
<keyword evidence="3" id="KW-0540">Nuclease</keyword>
<dbReference type="RefSeq" id="WP_133869001.1">
    <property type="nucleotide sequence ID" value="NZ_SOAU01000001.1"/>
</dbReference>
<feature type="compositionally biased region" description="Low complexity" evidence="1">
    <location>
        <begin position="129"/>
        <end position="140"/>
    </location>
</feature>
<dbReference type="EMBL" id="SOAU01000001">
    <property type="protein sequence ID" value="TDT16644.1"/>
    <property type="molecule type" value="Genomic_DNA"/>
</dbReference>
<sequence>MVAAVSVSASRALDEQMAGAAGLMNVAHADLTRLTAEAIENNTWSGASPKHWVVHCMGTNPTRAEMVVQVAERRHLYPTIVGRFDAGELSLEQVNELMKAPPVADASLEDWAEIATPHRIRLSVKKRWGGAPTDTPADTDTGAETEDPTSDIEPEPAPAEPEWVSTRVDDEHRFRLTGSFDLDTGQKIDAALVQAREELFADGQRDISLADCFRHVVERFLDGIESPARRNRARVWVHLDADGDGLTPSGVRIPDSVRDRITCDGTIQPVWKRDGVPFNLGRAQHIVPDRLRRVVLLRDQGCRTPGCHHDRFVEIHHIIHWADGGPTDSWNLVALCTKHHRMHHQGRLGITGNADDPNSLVFTDEHGRRIEPCGAPLPPTELPDARYRAPSMERVDWQWVGLNWPDP</sequence>
<dbReference type="Gene3D" id="1.10.30.50">
    <property type="match status" value="1"/>
</dbReference>
<keyword evidence="3" id="KW-0378">Hydrolase</keyword>
<dbReference type="InterPro" id="IPR003615">
    <property type="entry name" value="HNH_nuc"/>
</dbReference>
<feature type="region of interest" description="Disordered" evidence="1">
    <location>
        <begin position="126"/>
        <end position="168"/>
    </location>
</feature>
<reference evidence="3 4" key="1">
    <citation type="submission" date="2019-03" db="EMBL/GenBank/DDBJ databases">
        <title>Sequencing the genomes of 1000 actinobacteria strains.</title>
        <authorList>
            <person name="Klenk H.-P."/>
        </authorList>
    </citation>
    <scope>NUCLEOTIDE SEQUENCE [LARGE SCALE GENOMIC DNA]</scope>
    <source>
        <strain evidence="3 4">DSM 18936</strain>
    </source>
</reference>
<keyword evidence="3" id="KW-0255">Endonuclease</keyword>
<proteinExistence type="predicted"/>
<name>A0A4R7I0N8_9ACTN</name>
<dbReference type="GO" id="GO:0004519">
    <property type="term" value="F:endonuclease activity"/>
    <property type="evidence" value="ECO:0007669"/>
    <property type="project" value="UniProtKB-KW"/>
</dbReference>
<dbReference type="Proteomes" id="UP000294558">
    <property type="component" value="Unassembled WGS sequence"/>
</dbReference>
<gene>
    <name evidence="3" type="ORF">BDK89_2236</name>
</gene>
<evidence type="ECO:0000256" key="1">
    <source>
        <dbReference type="SAM" id="MobiDB-lite"/>
    </source>
</evidence>
<dbReference type="OrthoDB" id="4752861at2"/>
<feature type="compositionally biased region" description="Acidic residues" evidence="1">
    <location>
        <begin position="141"/>
        <end position="154"/>
    </location>
</feature>
<keyword evidence="4" id="KW-1185">Reference proteome</keyword>
<dbReference type="SMART" id="SM00507">
    <property type="entry name" value="HNHc"/>
    <property type="match status" value="1"/>
</dbReference>
<evidence type="ECO:0000313" key="3">
    <source>
        <dbReference type="EMBL" id="TDT16644.1"/>
    </source>
</evidence>
<comment type="caution">
    <text evidence="3">The sequence shown here is derived from an EMBL/GenBank/DDBJ whole genome shotgun (WGS) entry which is preliminary data.</text>
</comment>